<dbReference type="GO" id="GO:0016881">
    <property type="term" value="F:acid-amino acid ligase activity"/>
    <property type="evidence" value="ECO:0007669"/>
    <property type="project" value="InterPro"/>
</dbReference>
<feature type="domain" description="Mur ligase C-terminal" evidence="4">
    <location>
        <begin position="912"/>
        <end position="1025"/>
    </location>
</feature>
<evidence type="ECO:0000259" key="5">
    <source>
        <dbReference type="Pfam" id="PF08245"/>
    </source>
</evidence>
<keyword evidence="3" id="KW-0067">ATP-binding</keyword>
<dbReference type="InterPro" id="IPR008928">
    <property type="entry name" value="6-hairpin_glycosidase_sf"/>
</dbReference>
<accession>A0A366DMA4</accession>
<protein>
    <submittedName>
        <fullName evidence="6">UDP-N-acetylmuramoyl-tripeptide--D-alanyl-D-alanine ligase</fullName>
    </submittedName>
</protein>
<dbReference type="Pfam" id="PF08245">
    <property type="entry name" value="Mur_ligase_M"/>
    <property type="match status" value="1"/>
</dbReference>
<dbReference type="SUPFAM" id="SSF48208">
    <property type="entry name" value="Six-hairpin glycosidases"/>
    <property type="match status" value="1"/>
</dbReference>
<dbReference type="Proteomes" id="UP000252893">
    <property type="component" value="Unassembled WGS sequence"/>
</dbReference>
<sequence length="1043" mass="118268">MRPEITTLLASRLRTRIEKQIKPVGEAGSQYILFFTFSDKKSHAQTIITKHADFAQGWQNAITEMRSRISSLGLKIRWLRVDWVSEVEKTTWQQLRDGFEKIKRNYFRKGISLDASFNQAFLETELNANAMLYGGAHIANAIINEKNFLHFARKRFDLETIDFSPDKEIFTFTTGAMFTTLEEPDSYILHGTGRNAGRRAIDKLDAVTVNELIENASLYLTKQVKMNGRFHYGWHPCFDRPIPSYNALRHASSLYAMIEAWEVTRDHKLKEAIDLSLNCLTAQLIRQIQLPDGQTASYLVEANKEIKLGGNAVCLLALTKYSQLTGTQDYLTLLEQLALGITAMQDPETGKFNHVFRFPSLELKEEFRIIYYDGEAAFGLMRLYALTQDERWLSCVEKAFEYFIKAEHWKAHDHWLSYCVNELTIYRPKEKYFRFGIQNVADYLDFVHHRITTFPTLLELMMAAREMLSRISTMPKMQHLLDQIDLLKFYLALEHRAHYLLNGYFWPELAMFYEQPQKILGSFFIRHHSFRVRIDDVEHYLSGFIAYLRYLKIQRQFFEFVSNRAQIPPPETTINEQTIPTEQFNWTSAKLLQATGGEWVQQPPRNWGATGLCIFAPAMQNQNIVVAKSHLTEKGVLPVIIKKMSPPPAAIISSNPETLGISDIPVLKVSDIDKTILDMGSYARHQIKGHVCAVTGSAGKTTTTAMLAHVLEAYGTTERSVHNANRPYGVAWNLASFDWNSEHIVLELAVGMMGRSARMASPKLAIFTNILPVHLSDTTTLHDIAVTKSAIFSGMKPGDTAILNKNMQEWPTVLSAAQARRLNIIEYGCTSDCEFQLIDYRPQTRQVTASLRGIKIRYELGAEGEHMALNSIAILAAVTALNYPLNDALQKLSVFNALSGRGEQSQLTIDGKPITLIDDAYNANTGSMKAALENLATHTTAPRRIAVLGQMAELGLNAEQYHTDLAEFIAGLPVDKVFVTGEHYKNFWQCLPDAIKGAYAPSMEELKTALREQIEEQDTILFKGSNSTKIHELVTWIKNIAAQ</sequence>
<dbReference type="PANTHER" id="PTHR43024:SF1">
    <property type="entry name" value="UDP-N-ACETYLMURAMOYL-TRIPEPTIDE--D-ALANYL-D-ALANINE LIGASE"/>
    <property type="match status" value="1"/>
</dbReference>
<dbReference type="SUPFAM" id="SSF53244">
    <property type="entry name" value="MurD-like peptide ligases, peptide-binding domain"/>
    <property type="match status" value="1"/>
</dbReference>
<dbReference type="InterPro" id="IPR051046">
    <property type="entry name" value="MurCDEF_CellWall_CoF430Synth"/>
</dbReference>
<dbReference type="InterPro" id="IPR036615">
    <property type="entry name" value="Mur_ligase_C_dom_sf"/>
</dbReference>
<evidence type="ECO:0000313" key="7">
    <source>
        <dbReference type="Proteomes" id="UP000252893"/>
    </source>
</evidence>
<proteinExistence type="predicted"/>
<keyword evidence="1 6" id="KW-0436">Ligase</keyword>
<dbReference type="Pfam" id="PF02875">
    <property type="entry name" value="Mur_ligase_C"/>
    <property type="match status" value="1"/>
</dbReference>
<dbReference type="PANTHER" id="PTHR43024">
    <property type="entry name" value="UDP-N-ACETYLMURAMOYL-TRIPEPTIDE--D-ALANYL-D-ALANINE LIGASE"/>
    <property type="match status" value="1"/>
</dbReference>
<evidence type="ECO:0000313" key="6">
    <source>
        <dbReference type="EMBL" id="RBO91223.1"/>
    </source>
</evidence>
<keyword evidence="2" id="KW-0547">Nucleotide-binding</keyword>
<comment type="caution">
    <text evidence="6">The sequence shown here is derived from an EMBL/GenBank/DDBJ whole genome shotgun (WGS) entry which is preliminary data.</text>
</comment>
<name>A0A366DMA4_9HYPH</name>
<dbReference type="InterPro" id="IPR004101">
    <property type="entry name" value="Mur_ligase_C"/>
</dbReference>
<evidence type="ECO:0000259" key="4">
    <source>
        <dbReference type="Pfam" id="PF02875"/>
    </source>
</evidence>
<dbReference type="AlphaFoldDB" id="A0A366DMA4"/>
<dbReference type="InterPro" id="IPR013221">
    <property type="entry name" value="Mur_ligase_cen"/>
</dbReference>
<feature type="domain" description="Mur ligase central" evidence="5">
    <location>
        <begin position="694"/>
        <end position="877"/>
    </location>
</feature>
<dbReference type="RefSeq" id="WP_245416639.1">
    <property type="nucleotide sequence ID" value="NZ_JBHEEG010000010.1"/>
</dbReference>
<dbReference type="SUPFAM" id="SSF53623">
    <property type="entry name" value="MurD-like peptide ligases, catalytic domain"/>
    <property type="match status" value="1"/>
</dbReference>
<evidence type="ECO:0000256" key="2">
    <source>
        <dbReference type="ARBA" id="ARBA00022741"/>
    </source>
</evidence>
<reference evidence="6 7" key="1">
    <citation type="submission" date="2018-06" db="EMBL/GenBank/DDBJ databases">
        <title>Genomic Encyclopedia of Type Strains, Phase IV (KMG-IV): sequencing the most valuable type-strain genomes for metagenomic binning, comparative biology and taxonomic classification.</title>
        <authorList>
            <person name="Goeker M."/>
        </authorList>
    </citation>
    <scope>NUCLEOTIDE SEQUENCE [LARGE SCALE GENOMIC DNA]</scope>
    <source>
        <strain evidence="6 7">DSM 25619</strain>
    </source>
</reference>
<evidence type="ECO:0000256" key="3">
    <source>
        <dbReference type="ARBA" id="ARBA00022840"/>
    </source>
</evidence>
<dbReference type="GO" id="GO:0005524">
    <property type="term" value="F:ATP binding"/>
    <property type="evidence" value="ECO:0007669"/>
    <property type="project" value="UniProtKB-KW"/>
</dbReference>
<evidence type="ECO:0000256" key="1">
    <source>
        <dbReference type="ARBA" id="ARBA00022598"/>
    </source>
</evidence>
<dbReference type="Gene3D" id="3.40.1190.10">
    <property type="entry name" value="Mur-like, catalytic domain"/>
    <property type="match status" value="1"/>
</dbReference>
<gene>
    <name evidence="6" type="ORF">DFR47_10983</name>
</gene>
<dbReference type="EMBL" id="QNRH01000009">
    <property type="protein sequence ID" value="RBO91223.1"/>
    <property type="molecule type" value="Genomic_DNA"/>
</dbReference>
<dbReference type="Gene3D" id="3.90.190.20">
    <property type="entry name" value="Mur ligase, C-terminal domain"/>
    <property type="match status" value="1"/>
</dbReference>
<keyword evidence="7" id="KW-1185">Reference proteome</keyword>
<organism evidence="6 7">
    <name type="scientific">Pseudochrobactrum asaccharolyticum</name>
    <dbReference type="NCBI Taxonomy" id="354351"/>
    <lineage>
        <taxon>Bacteria</taxon>
        <taxon>Pseudomonadati</taxon>
        <taxon>Pseudomonadota</taxon>
        <taxon>Alphaproteobacteria</taxon>
        <taxon>Hyphomicrobiales</taxon>
        <taxon>Brucellaceae</taxon>
        <taxon>Pseudochrobactrum</taxon>
    </lineage>
</organism>
<dbReference type="GO" id="GO:0005975">
    <property type="term" value="P:carbohydrate metabolic process"/>
    <property type="evidence" value="ECO:0007669"/>
    <property type="project" value="InterPro"/>
</dbReference>
<dbReference type="InterPro" id="IPR036565">
    <property type="entry name" value="Mur-like_cat_sf"/>
</dbReference>